<evidence type="ECO:0000256" key="18">
    <source>
        <dbReference type="SAM" id="MobiDB-lite"/>
    </source>
</evidence>
<dbReference type="NCBIfam" id="TIGR00326">
    <property type="entry name" value="eubact_ribD"/>
    <property type="match status" value="1"/>
</dbReference>
<dbReference type="GO" id="GO:0008835">
    <property type="term" value="F:diaminohydroxyphosphoribosylaminopyrimidine deaminase activity"/>
    <property type="evidence" value="ECO:0007669"/>
    <property type="project" value="UniProtKB-EC"/>
</dbReference>
<evidence type="ECO:0000256" key="3">
    <source>
        <dbReference type="ARBA" id="ARBA00004910"/>
    </source>
</evidence>
<dbReference type="InterPro" id="IPR011549">
    <property type="entry name" value="RibD_C"/>
</dbReference>
<comment type="catalytic activity">
    <reaction evidence="12 14">
        <text>5-amino-6-(5-phospho-D-ribitylamino)uracil + NADP(+) = 5-amino-6-(5-phospho-D-ribosylamino)uracil + NADPH + H(+)</text>
        <dbReference type="Rhea" id="RHEA:17845"/>
        <dbReference type="ChEBI" id="CHEBI:15378"/>
        <dbReference type="ChEBI" id="CHEBI:57783"/>
        <dbReference type="ChEBI" id="CHEBI:58349"/>
        <dbReference type="ChEBI" id="CHEBI:58421"/>
        <dbReference type="ChEBI" id="CHEBI:58453"/>
        <dbReference type="EC" id="1.1.1.193"/>
    </reaction>
</comment>
<dbReference type="InterPro" id="IPR002125">
    <property type="entry name" value="CMP_dCMP_dom"/>
</dbReference>
<feature type="binding site" evidence="16">
    <location>
        <position position="190"/>
    </location>
    <ligand>
        <name>NADP(+)</name>
        <dbReference type="ChEBI" id="CHEBI:58349"/>
    </ligand>
</feature>
<keyword evidence="14 20" id="KW-0378">Hydrolase</keyword>
<keyword evidence="10 14" id="KW-0560">Oxidoreductase</keyword>
<dbReference type="NCBIfam" id="TIGR00227">
    <property type="entry name" value="ribD_Cterm"/>
    <property type="match status" value="1"/>
</dbReference>
<dbReference type="EC" id="1.1.1.193" evidence="14"/>
<dbReference type="Pfam" id="PF00383">
    <property type="entry name" value="dCMP_cyt_deam_1"/>
    <property type="match status" value="1"/>
</dbReference>
<evidence type="ECO:0000256" key="16">
    <source>
        <dbReference type="PIRSR" id="PIRSR006769-2"/>
    </source>
</evidence>
<evidence type="ECO:0000256" key="8">
    <source>
        <dbReference type="ARBA" id="ARBA00022833"/>
    </source>
</evidence>
<dbReference type="SUPFAM" id="SSF53927">
    <property type="entry name" value="Cytidine deaminase-like"/>
    <property type="match status" value="1"/>
</dbReference>
<evidence type="ECO:0000256" key="1">
    <source>
        <dbReference type="ARBA" id="ARBA00002151"/>
    </source>
</evidence>
<feature type="binding site" evidence="17">
    <location>
        <position position="70"/>
    </location>
    <ligand>
        <name>Zn(2+)</name>
        <dbReference type="ChEBI" id="CHEBI:29105"/>
        <note>catalytic</note>
    </ligand>
</feature>
<comment type="caution">
    <text evidence="20">The sequence shown here is derived from an EMBL/GenBank/DDBJ whole genome shotgun (WGS) entry which is preliminary data.</text>
</comment>
<dbReference type="SUPFAM" id="SSF53597">
    <property type="entry name" value="Dihydrofolate reductase-like"/>
    <property type="match status" value="1"/>
</dbReference>
<reference evidence="20 21" key="1">
    <citation type="submission" date="2020-06" db="EMBL/GenBank/DDBJ databases">
        <title>Anoxygenic phototrophic Chloroflexota member uses a Type I reaction center.</title>
        <authorList>
            <person name="Tsuji J.M."/>
            <person name="Shaw N.A."/>
            <person name="Nagashima S."/>
            <person name="Venkiteswaran J."/>
            <person name="Schiff S.L."/>
            <person name="Hanada S."/>
            <person name="Tank M."/>
            <person name="Neufeld J.D."/>
        </authorList>
    </citation>
    <scope>NUCLEOTIDE SEQUENCE [LARGE SCALE GENOMIC DNA]</scope>
    <source>
        <strain evidence="20">L227-S17</strain>
    </source>
</reference>
<feature type="domain" description="CMP/dCMP-type deaminase" evidence="19">
    <location>
        <begin position="1"/>
        <end position="117"/>
    </location>
</feature>
<dbReference type="AlphaFoldDB" id="A0A8T7M726"/>
<name>A0A8T7M726_9CHLR</name>
<comment type="pathway">
    <text evidence="2 14">Cofactor biosynthesis; riboflavin biosynthesis; 5-amino-6-(D-ribitylamino)uracil from GTP: step 2/4.</text>
</comment>
<dbReference type="InterPro" id="IPR002734">
    <property type="entry name" value="RibDG_C"/>
</dbReference>
<keyword evidence="11" id="KW-0511">Multifunctional enzyme</keyword>
<feature type="active site" description="Proton donor" evidence="15">
    <location>
        <position position="47"/>
    </location>
</feature>
<keyword evidence="7 14" id="KW-0479">Metal-binding</keyword>
<dbReference type="Gene3D" id="3.40.430.10">
    <property type="entry name" value="Dihydrofolate Reductase, subunit A"/>
    <property type="match status" value="1"/>
</dbReference>
<evidence type="ECO:0000256" key="12">
    <source>
        <dbReference type="ARBA" id="ARBA00049861"/>
    </source>
</evidence>
<dbReference type="EC" id="3.5.4.26" evidence="14"/>
<evidence type="ECO:0000313" key="20">
    <source>
        <dbReference type="EMBL" id="NWJ47918.1"/>
    </source>
</evidence>
<evidence type="ECO:0000256" key="6">
    <source>
        <dbReference type="ARBA" id="ARBA00022619"/>
    </source>
</evidence>
<keyword evidence="8 14" id="KW-0862">Zinc</keyword>
<evidence type="ECO:0000256" key="9">
    <source>
        <dbReference type="ARBA" id="ARBA00022857"/>
    </source>
</evidence>
<feature type="binding site" evidence="16">
    <location>
        <position position="222"/>
    </location>
    <ligand>
        <name>NADP(+)</name>
        <dbReference type="ChEBI" id="CHEBI:58349"/>
    </ligand>
</feature>
<dbReference type="GO" id="GO:0050661">
    <property type="term" value="F:NADP binding"/>
    <property type="evidence" value="ECO:0007669"/>
    <property type="project" value="InterPro"/>
</dbReference>
<keyword evidence="9 14" id="KW-0521">NADP</keyword>
<feature type="binding site" evidence="16">
    <location>
        <position position="198"/>
    </location>
    <ligand>
        <name>substrate</name>
    </ligand>
</feature>
<dbReference type="PROSITE" id="PS51747">
    <property type="entry name" value="CYT_DCMP_DEAMINASES_2"/>
    <property type="match status" value="1"/>
</dbReference>
<evidence type="ECO:0000256" key="7">
    <source>
        <dbReference type="ARBA" id="ARBA00022723"/>
    </source>
</evidence>
<dbReference type="InterPro" id="IPR016192">
    <property type="entry name" value="APOBEC/CMP_deaminase_Zn-bd"/>
</dbReference>
<feature type="binding site" evidence="16">
    <location>
        <position position="291"/>
    </location>
    <ligand>
        <name>substrate</name>
    </ligand>
</feature>
<dbReference type="InterPro" id="IPR016193">
    <property type="entry name" value="Cytidine_deaminase-like"/>
</dbReference>
<dbReference type="Gene3D" id="3.40.140.10">
    <property type="entry name" value="Cytidine Deaminase, domain 2"/>
    <property type="match status" value="1"/>
</dbReference>
<feature type="binding site" evidence="17">
    <location>
        <position position="45"/>
    </location>
    <ligand>
        <name>Zn(2+)</name>
        <dbReference type="ChEBI" id="CHEBI:29105"/>
        <note>catalytic</note>
    </ligand>
</feature>
<feature type="binding site" evidence="16">
    <location>
        <position position="162"/>
    </location>
    <ligand>
        <name>substrate</name>
    </ligand>
</feature>
<comment type="catalytic activity">
    <reaction evidence="13 14">
        <text>2,5-diamino-6-hydroxy-4-(5-phosphoribosylamino)-pyrimidine + H2O + H(+) = 5-amino-6-(5-phospho-D-ribosylamino)uracil + NH4(+)</text>
        <dbReference type="Rhea" id="RHEA:21868"/>
        <dbReference type="ChEBI" id="CHEBI:15377"/>
        <dbReference type="ChEBI" id="CHEBI:15378"/>
        <dbReference type="ChEBI" id="CHEBI:28938"/>
        <dbReference type="ChEBI" id="CHEBI:58453"/>
        <dbReference type="ChEBI" id="CHEBI:58614"/>
        <dbReference type="EC" id="3.5.4.26"/>
    </reaction>
</comment>
<dbReference type="Pfam" id="PF01872">
    <property type="entry name" value="RibD_C"/>
    <property type="match status" value="1"/>
</dbReference>
<comment type="similarity">
    <text evidence="5 14">In the C-terminal section; belongs to the HTP reductase family.</text>
</comment>
<dbReference type="GO" id="GO:0009231">
    <property type="term" value="P:riboflavin biosynthetic process"/>
    <property type="evidence" value="ECO:0007669"/>
    <property type="project" value="UniProtKB-KW"/>
</dbReference>
<protein>
    <recommendedName>
        <fullName evidence="14">Riboflavin biosynthesis protein RibD</fullName>
    </recommendedName>
    <domain>
        <recommendedName>
            <fullName evidence="14">Diaminohydroxyphosphoribosylaminopyrimidine deaminase</fullName>
            <shortName evidence="14">DRAP deaminase</shortName>
            <ecNumber evidence="14">3.5.4.26</ecNumber>
        </recommendedName>
        <alternativeName>
            <fullName evidence="14">Riboflavin-specific deaminase</fullName>
        </alternativeName>
    </domain>
    <domain>
        <recommendedName>
            <fullName evidence="14">5-amino-6-(5-phosphoribosylamino)uracil reductase</fullName>
            <ecNumber evidence="14">1.1.1.193</ecNumber>
        </recommendedName>
        <alternativeName>
            <fullName evidence="14">HTP reductase</fullName>
        </alternativeName>
    </domain>
</protein>
<keyword evidence="6 14" id="KW-0686">Riboflavin biosynthesis</keyword>
<comment type="function">
    <text evidence="1 14">Converts 2,5-diamino-6-(ribosylamino)-4(3h)-pyrimidinone 5'-phosphate into 5-amino-6-(ribosylamino)-2,4(1h,3h)-pyrimidinedione 5'-phosphate.</text>
</comment>
<evidence type="ECO:0000256" key="15">
    <source>
        <dbReference type="PIRSR" id="PIRSR006769-1"/>
    </source>
</evidence>
<comment type="similarity">
    <text evidence="4 14">In the N-terminal section; belongs to the cytidine and deoxycytidylate deaminase family.</text>
</comment>
<dbReference type="InterPro" id="IPR024072">
    <property type="entry name" value="DHFR-like_dom_sf"/>
</dbReference>
<feature type="region of interest" description="Disordered" evidence="18">
    <location>
        <begin position="1"/>
        <end position="20"/>
    </location>
</feature>
<evidence type="ECO:0000256" key="11">
    <source>
        <dbReference type="ARBA" id="ARBA00023268"/>
    </source>
</evidence>
<dbReference type="GO" id="GO:0008703">
    <property type="term" value="F:5-amino-6-(5-phosphoribosylamino)uracil reductase activity"/>
    <property type="evidence" value="ECO:0007669"/>
    <property type="project" value="UniProtKB-EC"/>
</dbReference>
<feature type="binding site" evidence="16">
    <location>
        <position position="164"/>
    </location>
    <ligand>
        <name>NADP(+)</name>
        <dbReference type="ChEBI" id="CHEBI:58349"/>
    </ligand>
</feature>
<feature type="binding site" evidence="16">
    <location>
        <position position="178"/>
    </location>
    <ligand>
        <name>substrate</name>
    </ligand>
</feature>
<dbReference type="EMBL" id="JACATZ010000003">
    <property type="protein sequence ID" value="NWJ47918.1"/>
    <property type="molecule type" value="Genomic_DNA"/>
</dbReference>
<feature type="binding site" evidence="16">
    <location>
        <position position="194"/>
    </location>
    <ligand>
        <name>NADP(+)</name>
        <dbReference type="ChEBI" id="CHEBI:58349"/>
    </ligand>
</feature>
<dbReference type="PANTHER" id="PTHR38011:SF7">
    <property type="entry name" value="2,5-DIAMINO-6-RIBOSYLAMINO-4(3H)-PYRIMIDINONE 5'-PHOSPHATE REDUCTASE"/>
    <property type="match status" value="1"/>
</dbReference>
<evidence type="ECO:0000256" key="13">
    <source>
        <dbReference type="ARBA" id="ARBA00049886"/>
    </source>
</evidence>
<evidence type="ECO:0000256" key="14">
    <source>
        <dbReference type="PIRNR" id="PIRNR006769"/>
    </source>
</evidence>
<organism evidence="20 21">
    <name type="scientific">Candidatus Chlorohelix allophototropha</name>
    <dbReference type="NCBI Taxonomy" id="3003348"/>
    <lineage>
        <taxon>Bacteria</taxon>
        <taxon>Bacillati</taxon>
        <taxon>Chloroflexota</taxon>
        <taxon>Chloroflexia</taxon>
        <taxon>Candidatus Chloroheliales</taxon>
        <taxon>Candidatus Chloroheliaceae</taxon>
        <taxon>Candidatus Chlorohelix</taxon>
    </lineage>
</organism>
<dbReference type="InterPro" id="IPR004794">
    <property type="entry name" value="Eubact_RibD"/>
</dbReference>
<evidence type="ECO:0000259" key="19">
    <source>
        <dbReference type="PROSITE" id="PS51747"/>
    </source>
</evidence>
<evidence type="ECO:0000256" key="2">
    <source>
        <dbReference type="ARBA" id="ARBA00004882"/>
    </source>
</evidence>
<feature type="binding site" evidence="17">
    <location>
        <position position="79"/>
    </location>
    <ligand>
        <name>Zn(2+)</name>
        <dbReference type="ChEBI" id="CHEBI:29105"/>
        <note>catalytic</note>
    </ligand>
</feature>
<dbReference type="GO" id="GO:0008270">
    <property type="term" value="F:zinc ion binding"/>
    <property type="evidence" value="ECO:0007669"/>
    <property type="project" value="InterPro"/>
</dbReference>
<accession>A0A8T7M726</accession>
<evidence type="ECO:0000313" key="21">
    <source>
        <dbReference type="Proteomes" id="UP000521676"/>
    </source>
</evidence>
<feature type="binding site" evidence="16">
    <location>
        <position position="148"/>
    </location>
    <ligand>
        <name>NADP(+)</name>
        <dbReference type="ChEBI" id="CHEBI:58349"/>
    </ligand>
</feature>
<dbReference type="PIRSF" id="PIRSF006769">
    <property type="entry name" value="RibD"/>
    <property type="match status" value="1"/>
</dbReference>
<comment type="pathway">
    <text evidence="3 14">Cofactor biosynthesis; riboflavin biosynthesis; 5-amino-6-(D-ribitylamino)uracil from GTP: step 3/4.</text>
</comment>
<dbReference type="CDD" id="cd01284">
    <property type="entry name" value="Riboflavin_deaminase-reductase"/>
    <property type="match status" value="1"/>
</dbReference>
<feature type="binding site" evidence="16">
    <location>
        <begin position="293"/>
        <end position="299"/>
    </location>
    <ligand>
        <name>NADP(+)</name>
        <dbReference type="ChEBI" id="CHEBI:58349"/>
    </ligand>
</feature>
<evidence type="ECO:0000256" key="17">
    <source>
        <dbReference type="PIRSR" id="PIRSR006769-3"/>
    </source>
</evidence>
<dbReference type="Proteomes" id="UP000521676">
    <property type="component" value="Unassembled WGS sequence"/>
</dbReference>
<dbReference type="InterPro" id="IPR050765">
    <property type="entry name" value="Riboflavin_Biosynth_HTPR"/>
</dbReference>
<evidence type="ECO:0000256" key="10">
    <source>
        <dbReference type="ARBA" id="ARBA00023002"/>
    </source>
</evidence>
<dbReference type="PANTHER" id="PTHR38011">
    <property type="entry name" value="DIHYDROFOLATE REDUCTASE FAMILY PROTEIN (AFU_ORTHOLOGUE AFUA_8G06820)"/>
    <property type="match status" value="1"/>
</dbReference>
<evidence type="ECO:0000256" key="4">
    <source>
        <dbReference type="ARBA" id="ARBA00005259"/>
    </source>
</evidence>
<comment type="cofactor">
    <cofactor evidence="14 17">
        <name>Zn(2+)</name>
        <dbReference type="ChEBI" id="CHEBI:29105"/>
    </cofactor>
    <text evidence="14 17">Binds 1 zinc ion.</text>
</comment>
<evidence type="ECO:0000256" key="5">
    <source>
        <dbReference type="ARBA" id="ARBA00007417"/>
    </source>
</evidence>
<sequence>MKRALELGQMGRGRSSPNPAVGAVIVDEAGNRVGEGFTMPPGQAHAEVVALGMAGERARGGTLYVTLEPCASYGRTPPCTEAIIKAGIKRVFYAAADPNPKMQGGAEVLHNAGIDVYFGLLQEEAIEAHAPFFHWLKTRRPYVIAKYAMTLDGKIATVTGDSRWVSCEASRQEVYKLRDECDSIIVGAGTVLADDPLLTARLPASYMEGRLPHQPVPVVLDSRGRIPITAKVVRPGAILVTTAQINPELRKAFEAKGMETLLLEQDSSVRVDLLALLEELGRRGHLLSLLEGGGELMSSFFFSPPRPLINKVWAFIAPKVAGGLVAPGPMGGVGVNFMREALQFGKVAYRQSGVDLLVEAWLPEE</sequence>
<proteinExistence type="inferred from homology"/>
<dbReference type="PROSITE" id="PS00903">
    <property type="entry name" value="CYT_DCMP_DEAMINASES_1"/>
    <property type="match status" value="1"/>
</dbReference>
<gene>
    <name evidence="20" type="primary">ribD</name>
    <name evidence="20" type="ORF">HXX08_18855</name>
</gene>
<feature type="binding site" evidence="16">
    <location>
        <position position="201"/>
    </location>
    <ligand>
        <name>substrate</name>
    </ligand>
</feature>